<dbReference type="AlphaFoldDB" id="A0A822YUS7"/>
<evidence type="ECO:0000313" key="1">
    <source>
        <dbReference type="EMBL" id="DAD35179.1"/>
    </source>
</evidence>
<comment type="caution">
    <text evidence="1">The sequence shown here is derived from an EMBL/GenBank/DDBJ whole genome shotgun (WGS) entry which is preliminary data.</text>
</comment>
<keyword evidence="2" id="KW-1185">Reference proteome</keyword>
<evidence type="ECO:0000313" key="2">
    <source>
        <dbReference type="Proteomes" id="UP000607653"/>
    </source>
</evidence>
<organism evidence="1 2">
    <name type="scientific">Nelumbo nucifera</name>
    <name type="common">Sacred lotus</name>
    <dbReference type="NCBI Taxonomy" id="4432"/>
    <lineage>
        <taxon>Eukaryota</taxon>
        <taxon>Viridiplantae</taxon>
        <taxon>Streptophyta</taxon>
        <taxon>Embryophyta</taxon>
        <taxon>Tracheophyta</taxon>
        <taxon>Spermatophyta</taxon>
        <taxon>Magnoliopsida</taxon>
        <taxon>Proteales</taxon>
        <taxon>Nelumbonaceae</taxon>
        <taxon>Nelumbo</taxon>
    </lineage>
</organism>
<dbReference type="EMBL" id="DUZY01000004">
    <property type="protein sequence ID" value="DAD35179.1"/>
    <property type="molecule type" value="Genomic_DNA"/>
</dbReference>
<reference evidence="1 2" key="1">
    <citation type="journal article" date="2020" name="Mol. Biol. Evol.">
        <title>Distinct Expression and Methylation Patterns for Genes with Different Fates following a Single Whole-Genome Duplication in Flowering Plants.</title>
        <authorList>
            <person name="Shi T."/>
            <person name="Rahmani R.S."/>
            <person name="Gugger P.F."/>
            <person name="Wang M."/>
            <person name="Li H."/>
            <person name="Zhang Y."/>
            <person name="Li Z."/>
            <person name="Wang Q."/>
            <person name="Van de Peer Y."/>
            <person name="Marchal K."/>
            <person name="Chen J."/>
        </authorList>
    </citation>
    <scope>NUCLEOTIDE SEQUENCE [LARGE SCALE GENOMIC DNA]</scope>
    <source>
        <tissue evidence="1">Leaf</tissue>
    </source>
</reference>
<proteinExistence type="predicted"/>
<name>A0A822YUS7_NELNU</name>
<accession>A0A822YUS7</accession>
<protein>
    <submittedName>
        <fullName evidence="1">Uncharacterized protein</fullName>
    </submittedName>
</protein>
<dbReference type="Proteomes" id="UP000607653">
    <property type="component" value="Unassembled WGS sequence"/>
</dbReference>
<sequence>MVSEPALLFAARPMVIGCRSCSDHNLLSTTLSPSSWRSSIRSIYLPPRFLYRLSHLRRHLVQRRRLCSLVEFPRVHHRRRFLIRARVELLHRLNRCPGTQGLVHGFGISEGLGIGLGFVQDDWFPVLSKGSRKSARHP</sequence>
<gene>
    <name evidence="1" type="ORF">HUJ06_005819</name>
</gene>